<evidence type="ECO:0000256" key="2">
    <source>
        <dbReference type="ARBA" id="ARBA00022448"/>
    </source>
</evidence>
<keyword evidence="5 7" id="KW-1133">Transmembrane helix</keyword>
<evidence type="ECO:0000256" key="4">
    <source>
        <dbReference type="ARBA" id="ARBA00022692"/>
    </source>
</evidence>
<dbReference type="GO" id="GO:0055085">
    <property type="term" value="P:transmembrane transport"/>
    <property type="evidence" value="ECO:0007669"/>
    <property type="project" value="InterPro"/>
</dbReference>
<feature type="transmembrane region" description="Helical" evidence="7">
    <location>
        <begin position="84"/>
        <end position="106"/>
    </location>
</feature>
<comment type="similarity">
    <text evidence="7">Belongs to the binding-protein-dependent transport system permease family.</text>
</comment>
<keyword evidence="2 7" id="KW-0813">Transport</keyword>
<evidence type="ECO:0000259" key="8">
    <source>
        <dbReference type="PROSITE" id="PS50928"/>
    </source>
</evidence>
<name>A0A511ZMP6_9BACI</name>
<dbReference type="Pfam" id="PF00528">
    <property type="entry name" value="BPD_transp_1"/>
    <property type="match status" value="1"/>
</dbReference>
<dbReference type="OrthoDB" id="9785347at2"/>
<comment type="caution">
    <text evidence="9">The sequence shown here is derived from an EMBL/GenBank/DDBJ whole genome shotgun (WGS) entry which is preliminary data.</text>
</comment>
<sequence length="317" mass="35275">MAKKIKSSNGISKYNRNKYIWAYIFILPQIIVFFGFSLYPIVMSYVYSFYDWSGIGPLTNFVGLKNYTRILTESSFWNAFGNTFVYTAGFTVVSISIALILALVLNNPNLKGRGIYRTVYFLPVVTTMAIIGIVMQNIFGTQGFFNEFLKAIGLIDQSISWLSNPVLAMILLIIIGSWKEIGITMIYWLTGLQMIPREVYEAAKIDGAGSWQTLRYITLPLLKPIGATILLLTVVSSMRVFDLVKTLTEGGPYFATETLELYIYRFAFAPDGPSQVGFASAAGVILGLTVFIISLILGWVVYKVSGQKRKPLGGGIK</sequence>
<evidence type="ECO:0000256" key="3">
    <source>
        <dbReference type="ARBA" id="ARBA00022475"/>
    </source>
</evidence>
<dbReference type="RefSeq" id="WP_147211629.1">
    <property type="nucleotide sequence ID" value="NZ_BJYM01000015.1"/>
</dbReference>
<protein>
    <submittedName>
        <fullName evidence="9">ABC transporter permease</fullName>
    </submittedName>
</protein>
<proteinExistence type="inferred from homology"/>
<feature type="transmembrane region" description="Helical" evidence="7">
    <location>
        <begin position="278"/>
        <end position="302"/>
    </location>
</feature>
<evidence type="ECO:0000313" key="10">
    <source>
        <dbReference type="Proteomes" id="UP000321558"/>
    </source>
</evidence>
<keyword evidence="10" id="KW-1185">Reference proteome</keyword>
<organism evidence="9 10">
    <name type="scientific">Oceanobacillus sojae</name>
    <dbReference type="NCBI Taxonomy" id="582851"/>
    <lineage>
        <taxon>Bacteria</taxon>
        <taxon>Bacillati</taxon>
        <taxon>Bacillota</taxon>
        <taxon>Bacilli</taxon>
        <taxon>Bacillales</taxon>
        <taxon>Bacillaceae</taxon>
        <taxon>Oceanobacillus</taxon>
    </lineage>
</organism>
<dbReference type="Proteomes" id="UP000321558">
    <property type="component" value="Unassembled WGS sequence"/>
</dbReference>
<feature type="transmembrane region" description="Helical" evidence="7">
    <location>
        <begin position="118"/>
        <end position="139"/>
    </location>
</feature>
<evidence type="ECO:0000313" key="9">
    <source>
        <dbReference type="EMBL" id="GEN88724.1"/>
    </source>
</evidence>
<evidence type="ECO:0000256" key="7">
    <source>
        <dbReference type="RuleBase" id="RU363032"/>
    </source>
</evidence>
<feature type="transmembrane region" description="Helical" evidence="7">
    <location>
        <begin position="221"/>
        <end position="241"/>
    </location>
</feature>
<dbReference type="InterPro" id="IPR035906">
    <property type="entry name" value="MetI-like_sf"/>
</dbReference>
<feature type="domain" description="ABC transmembrane type-1" evidence="8">
    <location>
        <begin position="80"/>
        <end position="297"/>
    </location>
</feature>
<dbReference type="Gene3D" id="1.10.3720.10">
    <property type="entry name" value="MetI-like"/>
    <property type="match status" value="1"/>
</dbReference>
<keyword evidence="3" id="KW-1003">Cell membrane</keyword>
<accession>A0A511ZMP6</accession>
<dbReference type="PANTHER" id="PTHR43227">
    <property type="entry name" value="BLL4140 PROTEIN"/>
    <property type="match status" value="1"/>
</dbReference>
<evidence type="ECO:0000256" key="1">
    <source>
        <dbReference type="ARBA" id="ARBA00004651"/>
    </source>
</evidence>
<reference evidence="9 10" key="1">
    <citation type="submission" date="2019-07" db="EMBL/GenBank/DDBJ databases">
        <title>Whole genome shotgun sequence of Oceanobacillus sojae NBRC 105379.</title>
        <authorList>
            <person name="Hosoyama A."/>
            <person name="Uohara A."/>
            <person name="Ohji S."/>
            <person name="Ichikawa N."/>
        </authorList>
    </citation>
    <scope>NUCLEOTIDE SEQUENCE [LARGE SCALE GENOMIC DNA]</scope>
    <source>
        <strain evidence="9 10">NBRC 105379</strain>
    </source>
</reference>
<evidence type="ECO:0000256" key="6">
    <source>
        <dbReference type="ARBA" id="ARBA00023136"/>
    </source>
</evidence>
<keyword evidence="4 7" id="KW-0812">Transmembrane</keyword>
<dbReference type="PROSITE" id="PS50928">
    <property type="entry name" value="ABC_TM1"/>
    <property type="match status" value="1"/>
</dbReference>
<gene>
    <name evidence="9" type="ORF">OSO01_34630</name>
</gene>
<evidence type="ECO:0000256" key="5">
    <source>
        <dbReference type="ARBA" id="ARBA00022989"/>
    </source>
</evidence>
<feature type="transmembrane region" description="Helical" evidence="7">
    <location>
        <begin position="20"/>
        <end position="42"/>
    </location>
</feature>
<dbReference type="PANTHER" id="PTHR43227:SF7">
    <property type="entry name" value="ARABINOOLIGOSACCHARIDES TRANSPORT SYSTEM PERMEASE PROTEIN ARAP"/>
    <property type="match status" value="1"/>
</dbReference>
<dbReference type="AlphaFoldDB" id="A0A511ZMP6"/>
<keyword evidence="6 7" id="KW-0472">Membrane</keyword>
<dbReference type="SUPFAM" id="SSF161098">
    <property type="entry name" value="MetI-like"/>
    <property type="match status" value="1"/>
</dbReference>
<dbReference type="InterPro" id="IPR000515">
    <property type="entry name" value="MetI-like"/>
</dbReference>
<dbReference type="InterPro" id="IPR050809">
    <property type="entry name" value="UgpAE/MalFG_permease"/>
</dbReference>
<comment type="subcellular location">
    <subcellularLocation>
        <location evidence="1 7">Cell membrane</location>
        <topology evidence="1 7">Multi-pass membrane protein</topology>
    </subcellularLocation>
</comment>
<dbReference type="EMBL" id="BJYM01000015">
    <property type="protein sequence ID" value="GEN88724.1"/>
    <property type="molecule type" value="Genomic_DNA"/>
</dbReference>
<dbReference type="STRING" id="582851.GCA_900162665_01405"/>
<dbReference type="GO" id="GO:0005886">
    <property type="term" value="C:plasma membrane"/>
    <property type="evidence" value="ECO:0007669"/>
    <property type="project" value="UniProtKB-SubCell"/>
</dbReference>
<dbReference type="CDD" id="cd06261">
    <property type="entry name" value="TM_PBP2"/>
    <property type="match status" value="1"/>
</dbReference>